<dbReference type="EMBL" id="GISG01261863">
    <property type="protein sequence ID" value="MBA4674199.1"/>
    <property type="molecule type" value="Transcribed_RNA"/>
</dbReference>
<evidence type="ECO:0000256" key="2">
    <source>
        <dbReference type="SAM" id="MobiDB-lite"/>
    </source>
</evidence>
<accession>A0A7C9ARB0</accession>
<sequence>MDLWIVAAAAGAGYLAKYWQNVFRNSKSGFPPGSSVPYNPLSRSLTQQQSDKTCPIGNLPPRKTADQYITENSIENHSDGAFAEKSSRDGSAAVEVTSASTLHYGKQVESHKGENMASSFVFPPEFRKYENYEYESGYRLGSDLSDIPENHIWDTGSSHSPRRSKNSWRSKRLHLQFIKPRSSLDSCLVAQMYSGHAEMEDYVLSPLASPCTQTLRPFLITDGRRLIGRASGDFRDGLHMEGRLKASDGVVGVPYLPRIWATDYSNQRLDKGKNQTDKTSYGSRLVQFDSQDGAPSGQFLFCLGISIGMMYSIIVQKLEMENLKESLKQSENLVQDLQEELEMKDSLTVKELVIDDSSQDAHDTSLIDKELSMLSSEGDANMLMRCANDESVSPKEVESMSKIEAELEAELERLELSMNGTTMRGKLSGAIELHEFNEDTVAELVHGELRADVRRKSSSEPTPNRGSTPLSAKHGVSPHELSLRLHEVIQSRLQERIKELEAELLRTQKRVQHLESERVISWRDFWNSESSSNPSTPIVVEAHSPVTQPLVMNLSGDALDAYNEACEELSKIKVSQNEDPIQANGHKDNQLATHQVSNGKQNGNRDFDMTITGEGVMPTERVSIPFDEGSLDLDEGSPNHKEDSDDNDDLLLIKQIVEKARQGSPAILRAQKALVYLER</sequence>
<feature type="coiled-coil region" evidence="1">
    <location>
        <begin position="397"/>
        <end position="424"/>
    </location>
</feature>
<dbReference type="PANTHER" id="PTHR33476:SF7">
    <property type="entry name" value="EMB|CAB62613.1"/>
    <property type="match status" value="1"/>
</dbReference>
<dbReference type="GO" id="GO:0008356">
    <property type="term" value="P:asymmetric cell division"/>
    <property type="evidence" value="ECO:0007669"/>
    <property type="project" value="InterPro"/>
</dbReference>
<evidence type="ECO:0000313" key="3">
    <source>
        <dbReference type="EMBL" id="MBA4674199.1"/>
    </source>
</evidence>
<feature type="coiled-coil region" evidence="1">
    <location>
        <begin position="313"/>
        <end position="347"/>
    </location>
</feature>
<feature type="compositionally biased region" description="Polar residues" evidence="2">
    <location>
        <begin position="459"/>
        <end position="470"/>
    </location>
</feature>
<keyword evidence="1" id="KW-0175">Coiled coil</keyword>
<dbReference type="PANTHER" id="PTHR33476">
    <property type="entry name" value="EMB|CAB62613.1"/>
    <property type="match status" value="1"/>
</dbReference>
<dbReference type="InterPro" id="IPR040348">
    <property type="entry name" value="POLAR-like"/>
</dbReference>
<reference evidence="3" key="2">
    <citation type="submission" date="2020-07" db="EMBL/GenBank/DDBJ databases">
        <authorList>
            <person name="Vera ALvarez R."/>
            <person name="Arias-Moreno D.M."/>
            <person name="Jimenez-Jacinto V."/>
            <person name="Jimenez-Bremont J.F."/>
            <person name="Swaminathan K."/>
            <person name="Moose S.P."/>
            <person name="Guerrero-Gonzalez M.L."/>
            <person name="Marino-Ramirez L."/>
            <person name="Landsman D."/>
            <person name="Rodriguez-Kessler M."/>
            <person name="Delgado-Sanchez P."/>
        </authorList>
    </citation>
    <scope>NUCLEOTIDE SEQUENCE</scope>
    <source>
        <tissue evidence="3">Cladode</tissue>
    </source>
</reference>
<protein>
    <submittedName>
        <fullName evidence="3">Uncharacterized protein</fullName>
    </submittedName>
</protein>
<name>A0A7C9ARB0_OPUST</name>
<reference evidence="3" key="1">
    <citation type="journal article" date="2013" name="J. Plant Res.">
        <title>Effect of fungi and light on seed germination of three Opuntia species from semiarid lands of central Mexico.</title>
        <authorList>
            <person name="Delgado-Sanchez P."/>
            <person name="Jimenez-Bremont J.F."/>
            <person name="Guerrero-Gonzalez Mde L."/>
            <person name="Flores J."/>
        </authorList>
    </citation>
    <scope>NUCLEOTIDE SEQUENCE</scope>
    <source>
        <tissue evidence="3">Cladode</tissue>
    </source>
</reference>
<evidence type="ECO:0000256" key="1">
    <source>
        <dbReference type="SAM" id="Coils"/>
    </source>
</evidence>
<feature type="region of interest" description="Disordered" evidence="2">
    <location>
        <begin position="627"/>
        <end position="647"/>
    </location>
</feature>
<proteinExistence type="predicted"/>
<feature type="region of interest" description="Disordered" evidence="2">
    <location>
        <begin position="452"/>
        <end position="478"/>
    </location>
</feature>
<feature type="coiled-coil region" evidence="1">
    <location>
        <begin position="483"/>
        <end position="517"/>
    </location>
</feature>
<dbReference type="AlphaFoldDB" id="A0A7C9ARB0"/>
<organism evidence="3">
    <name type="scientific">Opuntia streptacantha</name>
    <name type="common">Prickly pear cactus</name>
    <name type="synonym">Opuntia cardona</name>
    <dbReference type="NCBI Taxonomy" id="393608"/>
    <lineage>
        <taxon>Eukaryota</taxon>
        <taxon>Viridiplantae</taxon>
        <taxon>Streptophyta</taxon>
        <taxon>Embryophyta</taxon>
        <taxon>Tracheophyta</taxon>
        <taxon>Spermatophyta</taxon>
        <taxon>Magnoliopsida</taxon>
        <taxon>eudicotyledons</taxon>
        <taxon>Gunneridae</taxon>
        <taxon>Pentapetalae</taxon>
        <taxon>Caryophyllales</taxon>
        <taxon>Cactineae</taxon>
        <taxon>Cactaceae</taxon>
        <taxon>Opuntioideae</taxon>
        <taxon>Opuntia</taxon>
    </lineage>
</organism>